<organism evidence="2 5">
    <name type="scientific">Didymodactylos carnosus</name>
    <dbReference type="NCBI Taxonomy" id="1234261"/>
    <lineage>
        <taxon>Eukaryota</taxon>
        <taxon>Metazoa</taxon>
        <taxon>Spiralia</taxon>
        <taxon>Gnathifera</taxon>
        <taxon>Rotifera</taxon>
        <taxon>Eurotatoria</taxon>
        <taxon>Bdelloidea</taxon>
        <taxon>Philodinida</taxon>
        <taxon>Philodinidae</taxon>
        <taxon>Didymodactylos</taxon>
    </lineage>
</organism>
<evidence type="ECO:0000313" key="5">
    <source>
        <dbReference type="Proteomes" id="UP000663829"/>
    </source>
</evidence>
<name>A0A815G0S0_9BILA</name>
<dbReference type="Proteomes" id="UP000681722">
    <property type="component" value="Unassembled WGS sequence"/>
</dbReference>
<evidence type="ECO:0000313" key="1">
    <source>
        <dbReference type="EMBL" id="CAF1005543.1"/>
    </source>
</evidence>
<dbReference type="InterPro" id="IPR018247">
    <property type="entry name" value="EF_Hand_1_Ca_BS"/>
</dbReference>
<sequence>MHRNSTIALLTNAADKDDGGTIATDDVGRFMSAFDGIADDEAEDPEQNFRNDLSSVTTILDDPEKQLYLSVTKWILNMKNSSTSESDIDMFVKDSLNVMRNYLPIFSSNTHSTYSRQKFLEEAITVIQPKGVVLGKKIPFIESLKQLLSMPELVDILNKQPIMTQPATAQSLKQLKTDYHDSEYCYNHSFFSAHQSIKIILYYDEIGINNPVGTRKRSMGMFYYTLTNIPRYLCFQDMYLLISMRR</sequence>
<dbReference type="EMBL" id="CAJNOQ010013979">
    <property type="protein sequence ID" value="CAF1332337.1"/>
    <property type="molecule type" value="Genomic_DNA"/>
</dbReference>
<keyword evidence="5" id="KW-1185">Reference proteome</keyword>
<reference evidence="2" key="1">
    <citation type="submission" date="2021-02" db="EMBL/GenBank/DDBJ databases">
        <authorList>
            <person name="Nowell W R."/>
        </authorList>
    </citation>
    <scope>NUCLEOTIDE SEQUENCE</scope>
</reference>
<gene>
    <name evidence="2" type="ORF">GPM918_LOCUS30016</name>
    <name evidence="1" type="ORF">OVA965_LOCUS14778</name>
    <name evidence="4" type="ORF">SRO942_LOCUS30619</name>
    <name evidence="3" type="ORF">TMI583_LOCUS14779</name>
</gene>
<dbReference type="AlphaFoldDB" id="A0A815G0S0"/>
<dbReference type="Proteomes" id="UP000663829">
    <property type="component" value="Unassembled WGS sequence"/>
</dbReference>
<accession>A0A815G0S0</accession>
<dbReference type="OrthoDB" id="7699125at2759"/>
<dbReference type="Proteomes" id="UP000682733">
    <property type="component" value="Unassembled WGS sequence"/>
</dbReference>
<dbReference type="PROSITE" id="PS00018">
    <property type="entry name" value="EF_HAND_1"/>
    <property type="match status" value="1"/>
</dbReference>
<evidence type="ECO:0000313" key="2">
    <source>
        <dbReference type="EMBL" id="CAF1332337.1"/>
    </source>
</evidence>
<evidence type="ECO:0000313" key="4">
    <source>
        <dbReference type="EMBL" id="CAF4187089.1"/>
    </source>
</evidence>
<comment type="caution">
    <text evidence="2">The sequence shown here is derived from an EMBL/GenBank/DDBJ whole genome shotgun (WGS) entry which is preliminary data.</text>
</comment>
<dbReference type="Proteomes" id="UP000677228">
    <property type="component" value="Unassembled WGS sequence"/>
</dbReference>
<proteinExistence type="predicted"/>
<dbReference type="EMBL" id="CAJOBC010054033">
    <property type="protein sequence ID" value="CAF4187089.1"/>
    <property type="molecule type" value="Genomic_DNA"/>
</dbReference>
<dbReference type="EMBL" id="CAJOBA010006505">
    <property type="protein sequence ID" value="CAF3774635.1"/>
    <property type="molecule type" value="Genomic_DNA"/>
</dbReference>
<protein>
    <submittedName>
        <fullName evidence="2">Uncharacterized protein</fullName>
    </submittedName>
</protein>
<dbReference type="EMBL" id="CAJNOK010006498">
    <property type="protein sequence ID" value="CAF1005543.1"/>
    <property type="molecule type" value="Genomic_DNA"/>
</dbReference>
<evidence type="ECO:0000313" key="3">
    <source>
        <dbReference type="EMBL" id="CAF3774635.1"/>
    </source>
</evidence>